<dbReference type="EMBL" id="MU004311">
    <property type="protein sequence ID" value="KAF2658935.1"/>
    <property type="molecule type" value="Genomic_DNA"/>
</dbReference>
<organism evidence="2 3">
    <name type="scientific">Lophiostoma macrostomum CBS 122681</name>
    <dbReference type="NCBI Taxonomy" id="1314788"/>
    <lineage>
        <taxon>Eukaryota</taxon>
        <taxon>Fungi</taxon>
        <taxon>Dikarya</taxon>
        <taxon>Ascomycota</taxon>
        <taxon>Pezizomycotina</taxon>
        <taxon>Dothideomycetes</taxon>
        <taxon>Pleosporomycetidae</taxon>
        <taxon>Pleosporales</taxon>
        <taxon>Lophiostomataceae</taxon>
        <taxon>Lophiostoma</taxon>
    </lineage>
</organism>
<protein>
    <submittedName>
        <fullName evidence="2">Uncharacterized protein</fullName>
    </submittedName>
</protein>
<evidence type="ECO:0000313" key="3">
    <source>
        <dbReference type="Proteomes" id="UP000799324"/>
    </source>
</evidence>
<dbReference type="OrthoDB" id="5081713at2759"/>
<feature type="compositionally biased region" description="Basic and acidic residues" evidence="1">
    <location>
        <begin position="682"/>
        <end position="694"/>
    </location>
</feature>
<feature type="region of interest" description="Disordered" evidence="1">
    <location>
        <begin position="469"/>
        <end position="553"/>
    </location>
</feature>
<feature type="compositionally biased region" description="Low complexity" evidence="1">
    <location>
        <begin position="699"/>
        <end position="713"/>
    </location>
</feature>
<feature type="compositionally biased region" description="Polar residues" evidence="1">
    <location>
        <begin position="469"/>
        <end position="495"/>
    </location>
</feature>
<gene>
    <name evidence="2" type="ORF">K491DRAFT_713180</name>
</gene>
<feature type="compositionally biased region" description="Basic and acidic residues" evidence="1">
    <location>
        <begin position="505"/>
        <end position="536"/>
    </location>
</feature>
<keyword evidence="3" id="KW-1185">Reference proteome</keyword>
<proteinExistence type="predicted"/>
<name>A0A6A6TG41_9PLEO</name>
<dbReference type="Proteomes" id="UP000799324">
    <property type="component" value="Unassembled WGS sequence"/>
</dbReference>
<evidence type="ECO:0000256" key="1">
    <source>
        <dbReference type="SAM" id="MobiDB-lite"/>
    </source>
</evidence>
<sequence>MTGKLDRPKLTTAILAAHGIHYHKTEYILNGTQQTRELPKNVNDLREALLDTSSIEIPISWKAVFQKEEVRLREKYEGSELDLCPPDATYIIKEDFKHHFRGKYWKEELERLDMKMRDAREIQDTASELEYDAEERWIDFLRTHIFRDFRSEHKIRSERARHSETALDEYGLEGNVLWTESQKAFQWKENFTPGIRQRTGPKPDLTYGFRSHETSDRRWSSLMLQYNRNLSFDVLGKLRASQSRILPAVTSGLFKWQSWKEGNGKEPRTLLGPDRLCFPWAVVEVKHAQVLMPAEEYCQCKLANATACAYDIRENLIRSVDVPSEIPPMIGFTCVGPKLRLWLTYRGDDNQIQMVCVWATRLDSTWGVYYLTEIIRNMHLWVSKLLHGTVVHYIERAHRKLAAVAVADARSLHPTCEDYHSDDSDTGTLINPELIPVTEDLHPGATSPKTPIRGMFSNEGFLSGSTAVMPTLKSSNTLPDSQSEAGMQKHPSSTAVVDPAQTLPTKEEEPRPEDRALSQDWDPKFDRHDHAEHGSVSEKSGIFPQSSGSANDKADLFTNEKNAFASFLTDALEVPTANARTREPKHMKDSPLQRKDHTGLKEPQTKISQDAEWLIGTESDNQDGIYYKNKEYQNRPSHDTEWLFGKTDKSTGPESPIFIEDSDSESESESESDSDLEVDFGMGRETEHTEDSPLRRNYSSSLDDSQSRASQDAGRLFEKKPQSTRSQSPFVTEDLNFDFGIRREPEPMQNPPLRRNYSFSLDDSQSKTSQDTGRLFGKKPQSTWTRA</sequence>
<reference evidence="2" key="1">
    <citation type="journal article" date="2020" name="Stud. Mycol.">
        <title>101 Dothideomycetes genomes: a test case for predicting lifestyles and emergence of pathogens.</title>
        <authorList>
            <person name="Haridas S."/>
            <person name="Albert R."/>
            <person name="Binder M."/>
            <person name="Bloem J."/>
            <person name="Labutti K."/>
            <person name="Salamov A."/>
            <person name="Andreopoulos B."/>
            <person name="Baker S."/>
            <person name="Barry K."/>
            <person name="Bills G."/>
            <person name="Bluhm B."/>
            <person name="Cannon C."/>
            <person name="Castanera R."/>
            <person name="Culley D."/>
            <person name="Daum C."/>
            <person name="Ezra D."/>
            <person name="Gonzalez J."/>
            <person name="Henrissat B."/>
            <person name="Kuo A."/>
            <person name="Liang C."/>
            <person name="Lipzen A."/>
            <person name="Lutzoni F."/>
            <person name="Magnuson J."/>
            <person name="Mondo S."/>
            <person name="Nolan M."/>
            <person name="Ohm R."/>
            <person name="Pangilinan J."/>
            <person name="Park H.-J."/>
            <person name="Ramirez L."/>
            <person name="Alfaro M."/>
            <person name="Sun H."/>
            <person name="Tritt A."/>
            <person name="Yoshinaga Y."/>
            <person name="Zwiers L.-H."/>
            <person name="Turgeon B."/>
            <person name="Goodwin S."/>
            <person name="Spatafora J."/>
            <person name="Crous P."/>
            <person name="Grigoriev I."/>
        </authorList>
    </citation>
    <scope>NUCLEOTIDE SEQUENCE</scope>
    <source>
        <strain evidence="2">CBS 122681</strain>
    </source>
</reference>
<feature type="compositionally biased region" description="Basic and acidic residues" evidence="1">
    <location>
        <begin position="628"/>
        <end position="651"/>
    </location>
</feature>
<feature type="compositionally biased region" description="Polar residues" evidence="1">
    <location>
        <begin position="757"/>
        <end position="772"/>
    </location>
</feature>
<dbReference type="AlphaFoldDB" id="A0A6A6TG41"/>
<evidence type="ECO:0000313" key="2">
    <source>
        <dbReference type="EMBL" id="KAF2658935.1"/>
    </source>
</evidence>
<feature type="compositionally biased region" description="Basic and acidic residues" evidence="1">
    <location>
        <begin position="580"/>
        <end position="604"/>
    </location>
</feature>
<accession>A0A6A6TG41</accession>
<feature type="compositionally biased region" description="Acidic residues" evidence="1">
    <location>
        <begin position="660"/>
        <end position="678"/>
    </location>
</feature>
<feature type="region of interest" description="Disordered" evidence="1">
    <location>
        <begin position="575"/>
        <end position="787"/>
    </location>
</feature>